<sequence length="1113" mass="124462">MHERAGLGLLLHVLFVTAQQVEDVGFEVRVPARTTTETWPHNGAGQFRGFATPQPPGILPSDPNMMFASVWATWSAWSFCVNGMRMRVRACNTVRGFSCLGANKEVQPCDAFDPGIMTQRRRIETSDYDSVDPWESDRREAMKQLYTDPDVDEDANEDDPMPPQPRNDDNFATLNNNGLGKRHRAAGVKTIAQPRVNGVPLLGDPQRFLERQRLLEEAEKAKIGIHGLRRPNVNEIINPHPPGVQQKGDIKKEAAKALVNRKPPVERIEEPHQTKETIVSTTTPTTTTTTTTPIVTQIITTTVLPMTERVHLRNSGHSFFNASPRRQHVASNDDSSHSTEHYPPPVVVVPKRRLEQSIQIPSPVPVQPFIRPAILTTEFPSLIGSEELEDSEGIEESDEKGDKGNENEIPELPDGLEEEFPTGFTPQDVQNFFDDDTPHFDPLPTKSPLSTEETTKRPNQGQDWQKQIGDSNRKEVKEMKESIEKMPKTLTKEELLESSPTELELIETLEAERKSVEAQNSEKAEIEVEDEKTQAEIPLASIFSEKAIQQESTEEPDIVNPFPKQQLLTTMIRGDIEVLPEHESHQSSIEIDQPAIESKEETQPLNSNNPTFANNKIDRKSLQEAQEKEDIEQISMGLVDETPVKPRNAPEHSTIGEEMDFLQPFPSQNRAQGWKRTINKPFLYLKESARPTLQDVFPQQRQDESGFQGQLIHPMPPKPRLENHGEISDDTARALDWMLANITRVAEDGDRKFFSQRSAQQDPSGYSNTLPHKQLPQLPAGTRVVHGISKKKPAGAASYAQRKNAGWTHKTHSGGVTTRPSMRQMKGISHRKAWKGLSKPKYPKVDGGAESNNNEYGDRVVREQVQKATFARQKPKGFYGYDGFNFQRQKAHAAPTVQQNDKDGLVGEIAALEELMKNIETELKTVDEKKHKAAEAIQEFRRDEIEAVPIENDGLHSDISLVKMSKPPTTTTTSAAMDLELAPKVGFEVQRKAPVGVVPQTQNEPVFFTDSIMSIGGSTAHWGPWSNWGNCFCGNQVRTRACDYVVGFTTTGCEGPSYEARPCVGGVCPDKTRATQIKFKVSKVKLHEPTEAPSRGKFVTLRALPSISTEIMN</sequence>
<organism evidence="6 7">
    <name type="scientific">Mesorhabditis belari</name>
    <dbReference type="NCBI Taxonomy" id="2138241"/>
    <lineage>
        <taxon>Eukaryota</taxon>
        <taxon>Metazoa</taxon>
        <taxon>Ecdysozoa</taxon>
        <taxon>Nematoda</taxon>
        <taxon>Chromadorea</taxon>
        <taxon>Rhabditida</taxon>
        <taxon>Rhabditina</taxon>
        <taxon>Rhabditomorpha</taxon>
        <taxon>Rhabditoidea</taxon>
        <taxon>Rhabditidae</taxon>
        <taxon>Mesorhabditinae</taxon>
        <taxon>Mesorhabditis</taxon>
    </lineage>
</organism>
<protein>
    <submittedName>
        <fullName evidence="7">Uncharacterized protein</fullName>
    </submittedName>
</protein>
<evidence type="ECO:0000256" key="2">
    <source>
        <dbReference type="ARBA" id="ARBA00023157"/>
    </source>
</evidence>
<feature type="region of interest" description="Disordered" evidence="4">
    <location>
        <begin position="384"/>
        <end position="499"/>
    </location>
</feature>
<feature type="signal peptide" evidence="5">
    <location>
        <begin position="1"/>
        <end position="18"/>
    </location>
</feature>
<dbReference type="WBParaSite" id="MBELARI_LOCUS21344">
    <property type="protein sequence ID" value="MBELARI_LOCUS21344"/>
    <property type="gene ID" value="MBELARI_LOCUS21344"/>
</dbReference>
<evidence type="ECO:0000313" key="7">
    <source>
        <dbReference type="WBParaSite" id="MBELARI_LOCUS21344"/>
    </source>
</evidence>
<feature type="region of interest" description="Disordered" evidence="4">
    <location>
        <begin position="755"/>
        <end position="775"/>
    </location>
</feature>
<proteinExistence type="predicted"/>
<feature type="compositionally biased region" description="Basic and acidic residues" evidence="4">
    <location>
        <begin position="616"/>
        <end position="628"/>
    </location>
</feature>
<dbReference type="SMART" id="SM00209">
    <property type="entry name" value="TSP1"/>
    <property type="match status" value="2"/>
</dbReference>
<keyword evidence="6" id="KW-1185">Reference proteome</keyword>
<feature type="compositionally biased region" description="Basic and acidic residues" evidence="4">
    <location>
        <begin position="471"/>
        <end position="495"/>
    </location>
</feature>
<evidence type="ECO:0000256" key="4">
    <source>
        <dbReference type="SAM" id="MobiDB-lite"/>
    </source>
</evidence>
<feature type="compositionally biased region" description="Low complexity" evidence="4">
    <location>
        <begin position="277"/>
        <end position="289"/>
    </location>
</feature>
<reference evidence="7" key="1">
    <citation type="submission" date="2024-02" db="UniProtKB">
        <authorList>
            <consortium name="WormBaseParasite"/>
        </authorList>
    </citation>
    <scope>IDENTIFICATION</scope>
</reference>
<dbReference type="PROSITE" id="PS50092">
    <property type="entry name" value="TSP1"/>
    <property type="match status" value="2"/>
</dbReference>
<feature type="region of interest" description="Disordered" evidence="4">
    <location>
        <begin position="317"/>
        <end position="344"/>
    </location>
</feature>
<keyword evidence="2" id="KW-1015">Disulfide bond</keyword>
<feature type="coiled-coil region" evidence="3">
    <location>
        <begin position="902"/>
        <end position="936"/>
    </location>
</feature>
<dbReference type="PANTHER" id="PTHR22906:SF54">
    <property type="entry name" value="IG-LIKE DOMAIN-CONTAINING PROTEIN"/>
    <property type="match status" value="1"/>
</dbReference>
<evidence type="ECO:0000313" key="6">
    <source>
        <dbReference type="Proteomes" id="UP000887575"/>
    </source>
</evidence>
<evidence type="ECO:0000256" key="1">
    <source>
        <dbReference type="ARBA" id="ARBA00022737"/>
    </source>
</evidence>
<evidence type="ECO:0000256" key="5">
    <source>
        <dbReference type="SAM" id="SignalP"/>
    </source>
</evidence>
<dbReference type="InterPro" id="IPR052065">
    <property type="entry name" value="Compl_asym_regulator"/>
</dbReference>
<dbReference type="PANTHER" id="PTHR22906">
    <property type="entry name" value="PROPERDIN"/>
    <property type="match status" value="1"/>
</dbReference>
<dbReference type="Proteomes" id="UP000887575">
    <property type="component" value="Unassembled WGS sequence"/>
</dbReference>
<feature type="compositionally biased region" description="Acidic residues" evidence="4">
    <location>
        <begin position="149"/>
        <end position="160"/>
    </location>
</feature>
<feature type="compositionally biased region" description="Polar residues" evidence="4">
    <location>
        <begin position="755"/>
        <end position="771"/>
    </location>
</feature>
<dbReference type="SUPFAM" id="SSF82895">
    <property type="entry name" value="TSP-1 type 1 repeat"/>
    <property type="match status" value="2"/>
</dbReference>
<evidence type="ECO:0000256" key="3">
    <source>
        <dbReference type="SAM" id="Coils"/>
    </source>
</evidence>
<feature type="compositionally biased region" description="Acidic residues" evidence="4">
    <location>
        <begin position="408"/>
        <end position="420"/>
    </location>
</feature>
<feature type="region of interest" description="Disordered" evidence="4">
    <location>
        <begin position="598"/>
        <end position="629"/>
    </location>
</feature>
<feature type="region of interest" description="Disordered" evidence="4">
    <location>
        <begin position="797"/>
        <end position="831"/>
    </location>
</feature>
<dbReference type="InterPro" id="IPR036383">
    <property type="entry name" value="TSP1_rpt_sf"/>
</dbReference>
<accession>A0AAF3F4A0</accession>
<feature type="region of interest" description="Disordered" evidence="4">
    <location>
        <begin position="270"/>
        <end position="289"/>
    </location>
</feature>
<dbReference type="AlphaFoldDB" id="A0AAF3F4A0"/>
<feature type="chain" id="PRO_5042033289" evidence="5">
    <location>
        <begin position="19"/>
        <end position="1113"/>
    </location>
</feature>
<feature type="compositionally biased region" description="Polar residues" evidence="4">
    <location>
        <begin position="447"/>
        <end position="470"/>
    </location>
</feature>
<keyword evidence="1" id="KW-0677">Repeat</keyword>
<feature type="compositionally biased region" description="Polar residues" evidence="4">
    <location>
        <begin position="603"/>
        <end position="614"/>
    </location>
</feature>
<dbReference type="InterPro" id="IPR000884">
    <property type="entry name" value="TSP1_rpt"/>
</dbReference>
<name>A0AAF3F4A0_9BILA</name>
<feature type="region of interest" description="Disordered" evidence="4">
    <location>
        <begin position="147"/>
        <end position="172"/>
    </location>
</feature>
<feature type="compositionally biased region" description="Acidic residues" evidence="4">
    <location>
        <begin position="386"/>
        <end position="399"/>
    </location>
</feature>
<keyword evidence="3" id="KW-0175">Coiled coil</keyword>
<keyword evidence="5" id="KW-0732">Signal</keyword>
<dbReference type="Pfam" id="PF00090">
    <property type="entry name" value="TSP_1"/>
    <property type="match status" value="2"/>
</dbReference>